<dbReference type="InterPro" id="IPR016185">
    <property type="entry name" value="PreATP-grasp_dom_sf"/>
</dbReference>
<name>A0A7Y6NQG7_9BURK</name>
<evidence type="ECO:0000256" key="1">
    <source>
        <dbReference type="ARBA" id="ARBA00001953"/>
    </source>
</evidence>
<dbReference type="Proteomes" id="UP000529637">
    <property type="component" value="Unassembled WGS sequence"/>
</dbReference>
<evidence type="ECO:0000256" key="2">
    <source>
        <dbReference type="ARBA" id="ARBA00022598"/>
    </source>
</evidence>
<gene>
    <name evidence="10" type="ORF">HQN59_17020</name>
</gene>
<dbReference type="AlphaFoldDB" id="A0A7Y6NQG7"/>
<dbReference type="GO" id="GO:0016874">
    <property type="term" value="F:ligase activity"/>
    <property type="evidence" value="ECO:0007669"/>
    <property type="project" value="UniProtKB-KW"/>
</dbReference>
<dbReference type="InterPro" id="IPR005481">
    <property type="entry name" value="BC-like_N"/>
</dbReference>
<evidence type="ECO:0000313" key="11">
    <source>
        <dbReference type="Proteomes" id="UP000529637"/>
    </source>
</evidence>
<dbReference type="SUPFAM" id="SSF51246">
    <property type="entry name" value="Rudiment single hybrid motif"/>
    <property type="match status" value="1"/>
</dbReference>
<keyword evidence="5" id="KW-0092">Biotin</keyword>
<dbReference type="Pfam" id="PF00289">
    <property type="entry name" value="Biotin_carb_N"/>
    <property type="match status" value="1"/>
</dbReference>
<dbReference type="GO" id="GO:0005524">
    <property type="term" value="F:ATP binding"/>
    <property type="evidence" value="ECO:0007669"/>
    <property type="project" value="UniProtKB-UniRule"/>
</dbReference>
<feature type="domain" description="Biotin carboxylation" evidence="9">
    <location>
        <begin position="1"/>
        <end position="444"/>
    </location>
</feature>
<dbReference type="PROSITE" id="PS00867">
    <property type="entry name" value="CPSASE_2"/>
    <property type="match status" value="1"/>
</dbReference>
<dbReference type="Pfam" id="PF02786">
    <property type="entry name" value="CPSase_L_D2"/>
    <property type="match status" value="1"/>
</dbReference>
<feature type="domain" description="Lipoyl-binding" evidence="7">
    <location>
        <begin position="590"/>
        <end position="665"/>
    </location>
</feature>
<dbReference type="PROSITE" id="PS50979">
    <property type="entry name" value="BC"/>
    <property type="match status" value="1"/>
</dbReference>
<reference evidence="10 11" key="1">
    <citation type="submission" date="2020-06" db="EMBL/GenBank/DDBJ databases">
        <title>Schlegella sp. ID0723 isolated from air conditioner.</title>
        <authorList>
            <person name="Kim D.Y."/>
            <person name="Kim D.-U."/>
        </authorList>
    </citation>
    <scope>NUCLEOTIDE SEQUENCE [LARGE SCALE GENOMIC DNA]</scope>
    <source>
        <strain evidence="10 11">ID0723</strain>
    </source>
</reference>
<feature type="domain" description="ATP-grasp" evidence="8">
    <location>
        <begin position="120"/>
        <end position="316"/>
    </location>
</feature>
<dbReference type="PROSITE" id="PS50975">
    <property type="entry name" value="ATP_GRASP"/>
    <property type="match status" value="1"/>
</dbReference>
<keyword evidence="4 6" id="KW-0067">ATP-binding</keyword>
<accession>A0A7Y6NQG7</accession>
<dbReference type="GO" id="GO:0046872">
    <property type="term" value="F:metal ion binding"/>
    <property type="evidence" value="ECO:0007669"/>
    <property type="project" value="InterPro"/>
</dbReference>
<organism evidence="10 11">
    <name type="scientific">Piscinibacter koreensis</name>
    <dbReference type="NCBI Taxonomy" id="2742824"/>
    <lineage>
        <taxon>Bacteria</taxon>
        <taxon>Pseudomonadati</taxon>
        <taxon>Pseudomonadota</taxon>
        <taxon>Betaproteobacteria</taxon>
        <taxon>Burkholderiales</taxon>
        <taxon>Sphaerotilaceae</taxon>
        <taxon>Piscinibacter</taxon>
    </lineage>
</organism>
<dbReference type="PROSITE" id="PS50968">
    <property type="entry name" value="BIOTINYL_LIPOYL"/>
    <property type="match status" value="1"/>
</dbReference>
<comment type="caution">
    <text evidence="10">The sequence shown here is derived from an EMBL/GenBank/DDBJ whole genome shotgun (WGS) entry which is preliminary data.</text>
</comment>
<dbReference type="SMART" id="SM00878">
    <property type="entry name" value="Biotin_carb_C"/>
    <property type="match status" value="1"/>
</dbReference>
<dbReference type="InterPro" id="IPR011053">
    <property type="entry name" value="Single_hybrid_motif"/>
</dbReference>
<sequence length="667" mass="70893">MFKKILIANRGEIACRIARTCRRLGVAVAGVHSAADREALHVREIGESVEIGAAAASESYLRIDAVIAAAKSVGAQAIHPGFGFLAENAAFARAVEAAGLVFIGPTPEVIERLGDKAAAKREAGAAGVPIVPGSQSPSTDPAEIAATVRRVGLPVMLKAAAGGGGKGMRGIESMDGLAQEIESAMREAKNAFGDAGLIVEKLIRRGRHIEIQIAGDGQGKVIHLFERECTLQRRHQKVIEEAPAANLSAAMRDRMAADAVCLGERLKYRGVGTVEFIVGEKDYHFLEVNPRLQVEHPVTEAITGLDIVELMMRITSGEGLPLAQEDVHISGHAVEARICAEDPAANFLPSTGRLSHVGFPRAGVRVETGVESGGEVTPYYDSMLAKLITHAPTRDEALDRLERALDDTRVFGVTSNIGFLQRLIDLPETRKATFHTRLIDEQIEGWALGKAEHDERTLAIGAMHWLRGERGDSAGSARSPWAAWVGSGWQLNSGDDGLAPVPSLHVEASDGASAEIRFGPVARDGSLLIGVGTARLRLRLEPAGGEGRFLAIADGLRELVTVHRDGDMLHVQDGRGTHALKAVPYLSYISASAQASGDVKAPMMGLILKVNVAPGDRVDKGTVVAILESMKMEMRITADCAGTVVAVNCRVGQTVERNAVVVSVMPE</sequence>
<evidence type="ECO:0000256" key="5">
    <source>
        <dbReference type="ARBA" id="ARBA00023267"/>
    </source>
</evidence>
<keyword evidence="2" id="KW-0436">Ligase</keyword>
<protein>
    <submittedName>
        <fullName evidence="10">ATP-grasp domain-containing protein</fullName>
    </submittedName>
</protein>
<dbReference type="InterPro" id="IPR011761">
    <property type="entry name" value="ATP-grasp"/>
</dbReference>
<proteinExistence type="predicted"/>
<dbReference type="SUPFAM" id="SSF51230">
    <property type="entry name" value="Single hybrid motif"/>
    <property type="match status" value="1"/>
</dbReference>
<dbReference type="RefSeq" id="WP_176070317.1">
    <property type="nucleotide sequence ID" value="NZ_JABWMJ010000008.1"/>
</dbReference>
<dbReference type="InterPro" id="IPR011764">
    <property type="entry name" value="Biotin_carboxylation_dom"/>
</dbReference>
<comment type="cofactor">
    <cofactor evidence="1">
        <name>biotin</name>
        <dbReference type="ChEBI" id="CHEBI:57586"/>
    </cofactor>
</comment>
<dbReference type="EMBL" id="JABWMJ010000008">
    <property type="protein sequence ID" value="NUZ07468.1"/>
    <property type="molecule type" value="Genomic_DNA"/>
</dbReference>
<dbReference type="SUPFAM" id="SSF56059">
    <property type="entry name" value="Glutathione synthetase ATP-binding domain-like"/>
    <property type="match status" value="1"/>
</dbReference>
<dbReference type="InterPro" id="IPR000089">
    <property type="entry name" value="Biotin_lipoyl"/>
</dbReference>
<evidence type="ECO:0000256" key="4">
    <source>
        <dbReference type="ARBA" id="ARBA00022840"/>
    </source>
</evidence>
<dbReference type="InterPro" id="IPR005479">
    <property type="entry name" value="CPAse_ATP-bd"/>
</dbReference>
<dbReference type="InterPro" id="IPR005482">
    <property type="entry name" value="Biotin_COase_C"/>
</dbReference>
<keyword evidence="11" id="KW-1185">Reference proteome</keyword>
<evidence type="ECO:0000256" key="3">
    <source>
        <dbReference type="ARBA" id="ARBA00022741"/>
    </source>
</evidence>
<dbReference type="CDD" id="cd06850">
    <property type="entry name" value="biotinyl_domain"/>
    <property type="match status" value="1"/>
</dbReference>
<keyword evidence="3 6" id="KW-0547">Nucleotide-binding</keyword>
<dbReference type="PANTHER" id="PTHR18866">
    <property type="entry name" value="CARBOXYLASE:PYRUVATE/ACETYL-COA/PROPIONYL-COA CARBOXYLASE"/>
    <property type="match status" value="1"/>
</dbReference>
<evidence type="ECO:0000256" key="6">
    <source>
        <dbReference type="PROSITE-ProRule" id="PRU00409"/>
    </source>
</evidence>
<dbReference type="InterPro" id="IPR050856">
    <property type="entry name" value="Biotin_carboxylase_complex"/>
</dbReference>
<dbReference type="InterPro" id="IPR011054">
    <property type="entry name" value="Rudment_hybrid_motif"/>
</dbReference>
<evidence type="ECO:0000259" key="9">
    <source>
        <dbReference type="PROSITE" id="PS50979"/>
    </source>
</evidence>
<dbReference type="Gene3D" id="2.40.50.100">
    <property type="match status" value="1"/>
</dbReference>
<evidence type="ECO:0000313" key="10">
    <source>
        <dbReference type="EMBL" id="NUZ07468.1"/>
    </source>
</evidence>
<dbReference type="Pfam" id="PF00364">
    <property type="entry name" value="Biotin_lipoyl"/>
    <property type="match status" value="1"/>
</dbReference>
<dbReference type="SUPFAM" id="SSF52440">
    <property type="entry name" value="PreATP-grasp domain"/>
    <property type="match status" value="1"/>
</dbReference>
<evidence type="ECO:0000259" key="7">
    <source>
        <dbReference type="PROSITE" id="PS50968"/>
    </source>
</evidence>
<dbReference type="Gene3D" id="3.30.470.20">
    <property type="entry name" value="ATP-grasp fold, B domain"/>
    <property type="match status" value="1"/>
</dbReference>
<evidence type="ECO:0000259" key="8">
    <source>
        <dbReference type="PROSITE" id="PS50975"/>
    </source>
</evidence>
<dbReference type="Pfam" id="PF02785">
    <property type="entry name" value="Biotin_carb_C"/>
    <property type="match status" value="1"/>
</dbReference>
<dbReference type="PANTHER" id="PTHR18866:SF33">
    <property type="entry name" value="METHYLCROTONOYL-COA CARBOXYLASE SUBUNIT ALPHA, MITOCHONDRIAL-RELATED"/>
    <property type="match status" value="1"/>
</dbReference>